<feature type="domain" description="IraD/Gp25-like" evidence="1">
    <location>
        <begin position="14"/>
        <end position="82"/>
    </location>
</feature>
<evidence type="ECO:0000313" key="3">
    <source>
        <dbReference type="Proteomes" id="UP000510927"/>
    </source>
</evidence>
<dbReference type="EMBL" id="CP055675">
    <property type="protein sequence ID" value="QLN00938.1"/>
    <property type="molecule type" value="Genomic_DNA"/>
</dbReference>
<protein>
    <submittedName>
        <fullName evidence="2">GPW/gp25 family protein</fullName>
    </submittedName>
</protein>
<evidence type="ECO:0000313" key="2">
    <source>
        <dbReference type="EMBL" id="QLN00938.1"/>
    </source>
</evidence>
<sequence length="117" mass="12813">MNGVNSRTGKRLSGVAHLRQSVRDILTTPVGSRVLIRDYGSELFSLLDNPRDDLTRLRIIAASATALARWEPRLKVTRVMVSFPAGESGCVLDIEGINKEDGLPVRTGEITLNAQQL</sequence>
<gene>
    <name evidence="2" type="ORF">HVY52_14450</name>
</gene>
<dbReference type="AlphaFoldDB" id="A0A7W3HWJ1"/>
<dbReference type="Pfam" id="PF04965">
    <property type="entry name" value="GPW_gp25"/>
    <property type="match status" value="1"/>
</dbReference>
<dbReference type="Proteomes" id="UP000510927">
    <property type="component" value="Chromosome"/>
</dbReference>
<evidence type="ECO:0000259" key="1">
    <source>
        <dbReference type="Pfam" id="PF04965"/>
    </source>
</evidence>
<accession>A0A7W3HWJ1</accession>
<name>A0A7W3HWJ1_ESCFE</name>
<organism evidence="2 3">
    <name type="scientific">Escherichia fergusonii</name>
    <dbReference type="NCBI Taxonomy" id="564"/>
    <lineage>
        <taxon>Bacteria</taxon>
        <taxon>Pseudomonadati</taxon>
        <taxon>Pseudomonadota</taxon>
        <taxon>Gammaproteobacteria</taxon>
        <taxon>Enterobacterales</taxon>
        <taxon>Enterobacteriaceae</taxon>
        <taxon>Escherichia</taxon>
    </lineage>
</organism>
<proteinExistence type="predicted"/>
<dbReference type="Gene3D" id="3.10.450.40">
    <property type="match status" value="1"/>
</dbReference>
<dbReference type="RefSeq" id="WP_046076956.1">
    <property type="nucleotide sequence ID" value="NZ_CP055675.1"/>
</dbReference>
<reference evidence="2 3" key="1">
    <citation type="submission" date="2020-06" db="EMBL/GenBank/DDBJ databases">
        <title>REHAB project genomes.</title>
        <authorList>
            <person name="Shaw L.P."/>
        </authorList>
    </citation>
    <scope>NUCLEOTIDE SEQUENCE [LARGE SCALE GENOMIC DNA]</scope>
    <source>
        <strain evidence="2 3">RHB28-C13</strain>
    </source>
</reference>
<dbReference type="InterPro" id="IPR007048">
    <property type="entry name" value="IraD/Gp25-like"/>
</dbReference>
<dbReference type="SUPFAM" id="SSF160719">
    <property type="entry name" value="gpW/gp25-like"/>
    <property type="match status" value="1"/>
</dbReference>